<evidence type="ECO:0000256" key="1">
    <source>
        <dbReference type="ARBA" id="ARBA00022691"/>
    </source>
</evidence>
<comment type="caution">
    <text evidence="6">The sequence shown here is derived from an EMBL/GenBank/DDBJ whole genome shotgun (WGS) entry which is preliminary data.</text>
</comment>
<dbReference type="InterPro" id="IPR013785">
    <property type="entry name" value="Aldolase_TIM"/>
</dbReference>
<dbReference type="EMBL" id="BARW01013816">
    <property type="protein sequence ID" value="GAI83859.1"/>
    <property type="molecule type" value="Genomic_DNA"/>
</dbReference>
<protein>
    <recommendedName>
        <fullName evidence="5">Radical SAM core domain-containing protein</fullName>
    </recommendedName>
</protein>
<name>X1TUZ0_9ZZZZ</name>
<evidence type="ECO:0000256" key="3">
    <source>
        <dbReference type="ARBA" id="ARBA00023004"/>
    </source>
</evidence>
<dbReference type="InterPro" id="IPR058240">
    <property type="entry name" value="rSAM_sf"/>
</dbReference>
<sequence>GELNTNDSKKILFKIYNEAHIPSVSFTGGEPLLRHDICELVEYASHIGLWTNLITNGTFLNAAIVKKLKKVGLSSAQISIEGPNPAIHDNITGVQGSFDATVAGIKLLL</sequence>
<feature type="domain" description="Radical SAM core" evidence="5">
    <location>
        <begin position="18"/>
        <end position="108"/>
    </location>
</feature>
<keyword evidence="1" id="KW-0949">S-adenosyl-L-methionine</keyword>
<proteinExistence type="predicted"/>
<dbReference type="GO" id="GO:0051536">
    <property type="term" value="F:iron-sulfur cluster binding"/>
    <property type="evidence" value="ECO:0007669"/>
    <property type="project" value="UniProtKB-KW"/>
</dbReference>
<dbReference type="InterPro" id="IPR007197">
    <property type="entry name" value="rSAM"/>
</dbReference>
<evidence type="ECO:0000259" key="5">
    <source>
        <dbReference type="Pfam" id="PF04055"/>
    </source>
</evidence>
<evidence type="ECO:0000256" key="4">
    <source>
        <dbReference type="ARBA" id="ARBA00023014"/>
    </source>
</evidence>
<dbReference type="PANTHER" id="PTHR11228:SF7">
    <property type="entry name" value="PQQA PEPTIDE CYCLASE"/>
    <property type="match status" value="1"/>
</dbReference>
<dbReference type="CDD" id="cd01335">
    <property type="entry name" value="Radical_SAM"/>
    <property type="match status" value="1"/>
</dbReference>
<dbReference type="GO" id="GO:0003824">
    <property type="term" value="F:catalytic activity"/>
    <property type="evidence" value="ECO:0007669"/>
    <property type="project" value="InterPro"/>
</dbReference>
<keyword evidence="2" id="KW-0479">Metal-binding</keyword>
<dbReference type="SUPFAM" id="SSF102114">
    <property type="entry name" value="Radical SAM enzymes"/>
    <property type="match status" value="1"/>
</dbReference>
<accession>X1TUZ0</accession>
<keyword evidence="3" id="KW-0408">Iron</keyword>
<dbReference type="Pfam" id="PF04055">
    <property type="entry name" value="Radical_SAM"/>
    <property type="match status" value="1"/>
</dbReference>
<evidence type="ECO:0000256" key="2">
    <source>
        <dbReference type="ARBA" id="ARBA00022723"/>
    </source>
</evidence>
<feature type="non-terminal residue" evidence="6">
    <location>
        <position position="1"/>
    </location>
</feature>
<dbReference type="Gene3D" id="3.20.20.70">
    <property type="entry name" value="Aldolase class I"/>
    <property type="match status" value="1"/>
</dbReference>
<evidence type="ECO:0000313" key="6">
    <source>
        <dbReference type="EMBL" id="GAI83859.1"/>
    </source>
</evidence>
<reference evidence="6" key="1">
    <citation type="journal article" date="2014" name="Front. Microbiol.">
        <title>High frequency of phylogenetically diverse reductive dehalogenase-homologous genes in deep subseafloor sedimentary metagenomes.</title>
        <authorList>
            <person name="Kawai M."/>
            <person name="Futagami T."/>
            <person name="Toyoda A."/>
            <person name="Takaki Y."/>
            <person name="Nishi S."/>
            <person name="Hori S."/>
            <person name="Arai W."/>
            <person name="Tsubouchi T."/>
            <person name="Morono Y."/>
            <person name="Uchiyama I."/>
            <person name="Ito T."/>
            <person name="Fujiyama A."/>
            <person name="Inagaki F."/>
            <person name="Takami H."/>
        </authorList>
    </citation>
    <scope>NUCLEOTIDE SEQUENCE</scope>
    <source>
        <strain evidence="6">Expedition CK06-06</strain>
    </source>
</reference>
<keyword evidence="4" id="KW-0411">Iron-sulfur</keyword>
<dbReference type="InterPro" id="IPR050377">
    <property type="entry name" value="Radical_SAM_PqqE_MftC-like"/>
</dbReference>
<organism evidence="6">
    <name type="scientific">marine sediment metagenome</name>
    <dbReference type="NCBI Taxonomy" id="412755"/>
    <lineage>
        <taxon>unclassified sequences</taxon>
        <taxon>metagenomes</taxon>
        <taxon>ecological metagenomes</taxon>
    </lineage>
</organism>
<dbReference type="GO" id="GO:0046872">
    <property type="term" value="F:metal ion binding"/>
    <property type="evidence" value="ECO:0007669"/>
    <property type="project" value="UniProtKB-KW"/>
</dbReference>
<dbReference type="PANTHER" id="PTHR11228">
    <property type="entry name" value="RADICAL SAM DOMAIN PROTEIN"/>
    <property type="match status" value="1"/>
</dbReference>
<gene>
    <name evidence="6" type="ORF">S12H4_25025</name>
</gene>
<dbReference type="AlphaFoldDB" id="X1TUZ0"/>